<evidence type="ECO:0000256" key="1">
    <source>
        <dbReference type="SAM" id="MobiDB-lite"/>
    </source>
</evidence>
<sequence length="321" mass="35235">MDKYPVPHPPANAKPYFVASTSSSGQGEDAFRFDGCCPWEEEQETDYVEDELDETYNSSSWSYSSNVSFPRTPCQSGCDPARRRGVRLTIDTSHVCYHDNEDASSTDSSTETSPEAAYASSFFLESPIAGSDASSLSSEPPQVENDKTRSPTQSIYAYREVSVFSDHSSESGEFERDYSVGSPQMSAEELNGDRASIIRIPEVHTPIPASKPIDIIGGGGKKRPRKTKMSSIFNTTKLFPRPSGRVWGTTTKATMDTPHASSSPQAYPLSPPIPSGSHPQTQMQSDFEAPMNAFGRQARQIRSPRQWFPTKFFVPAADVGV</sequence>
<protein>
    <submittedName>
        <fullName evidence="2">Uncharacterized protein</fullName>
    </submittedName>
</protein>
<dbReference type="EMBL" id="KN838662">
    <property type="protein sequence ID" value="KIJ98743.1"/>
    <property type="molecule type" value="Genomic_DNA"/>
</dbReference>
<dbReference type="Proteomes" id="UP000054477">
    <property type="component" value="Unassembled WGS sequence"/>
</dbReference>
<feature type="region of interest" description="Disordered" evidence="1">
    <location>
        <begin position="255"/>
        <end position="283"/>
    </location>
</feature>
<dbReference type="STRING" id="1095629.A0A0C9XB70"/>
<organism evidence="2 3">
    <name type="scientific">Laccaria amethystina LaAM-08-1</name>
    <dbReference type="NCBI Taxonomy" id="1095629"/>
    <lineage>
        <taxon>Eukaryota</taxon>
        <taxon>Fungi</taxon>
        <taxon>Dikarya</taxon>
        <taxon>Basidiomycota</taxon>
        <taxon>Agaricomycotina</taxon>
        <taxon>Agaricomycetes</taxon>
        <taxon>Agaricomycetidae</taxon>
        <taxon>Agaricales</taxon>
        <taxon>Agaricineae</taxon>
        <taxon>Hydnangiaceae</taxon>
        <taxon>Laccaria</taxon>
    </lineage>
</organism>
<evidence type="ECO:0000313" key="2">
    <source>
        <dbReference type="EMBL" id="KIJ98743.1"/>
    </source>
</evidence>
<feature type="compositionally biased region" description="Polar residues" evidence="1">
    <location>
        <begin position="255"/>
        <end position="265"/>
    </location>
</feature>
<evidence type="ECO:0000313" key="3">
    <source>
        <dbReference type="Proteomes" id="UP000054477"/>
    </source>
</evidence>
<accession>A0A0C9XB70</accession>
<gene>
    <name evidence="2" type="ORF">K443DRAFT_680490</name>
</gene>
<feature type="region of interest" description="Disordered" evidence="1">
    <location>
        <begin position="129"/>
        <end position="154"/>
    </location>
</feature>
<reference evidence="2 3" key="1">
    <citation type="submission" date="2014-04" db="EMBL/GenBank/DDBJ databases">
        <authorList>
            <consortium name="DOE Joint Genome Institute"/>
            <person name="Kuo A."/>
            <person name="Kohler A."/>
            <person name="Nagy L.G."/>
            <person name="Floudas D."/>
            <person name="Copeland A."/>
            <person name="Barry K.W."/>
            <person name="Cichocki N."/>
            <person name="Veneault-Fourrey C."/>
            <person name="LaButti K."/>
            <person name="Lindquist E.A."/>
            <person name="Lipzen A."/>
            <person name="Lundell T."/>
            <person name="Morin E."/>
            <person name="Murat C."/>
            <person name="Sun H."/>
            <person name="Tunlid A."/>
            <person name="Henrissat B."/>
            <person name="Grigoriev I.V."/>
            <person name="Hibbett D.S."/>
            <person name="Martin F."/>
            <person name="Nordberg H.P."/>
            <person name="Cantor M.N."/>
            <person name="Hua S.X."/>
        </authorList>
    </citation>
    <scope>NUCLEOTIDE SEQUENCE [LARGE SCALE GENOMIC DNA]</scope>
    <source>
        <strain evidence="2 3">LaAM-08-1</strain>
    </source>
</reference>
<dbReference type="AlphaFoldDB" id="A0A0C9XB70"/>
<name>A0A0C9XB70_9AGAR</name>
<dbReference type="HOGENOM" id="CLU_866169_0_0_1"/>
<keyword evidence="3" id="KW-1185">Reference proteome</keyword>
<reference evidence="3" key="2">
    <citation type="submission" date="2015-01" db="EMBL/GenBank/DDBJ databases">
        <title>Evolutionary Origins and Diversification of the Mycorrhizal Mutualists.</title>
        <authorList>
            <consortium name="DOE Joint Genome Institute"/>
            <consortium name="Mycorrhizal Genomics Consortium"/>
            <person name="Kohler A."/>
            <person name="Kuo A."/>
            <person name="Nagy L.G."/>
            <person name="Floudas D."/>
            <person name="Copeland A."/>
            <person name="Barry K.W."/>
            <person name="Cichocki N."/>
            <person name="Veneault-Fourrey C."/>
            <person name="LaButti K."/>
            <person name="Lindquist E.A."/>
            <person name="Lipzen A."/>
            <person name="Lundell T."/>
            <person name="Morin E."/>
            <person name="Murat C."/>
            <person name="Riley R."/>
            <person name="Ohm R."/>
            <person name="Sun H."/>
            <person name="Tunlid A."/>
            <person name="Henrissat B."/>
            <person name="Grigoriev I.V."/>
            <person name="Hibbett D.S."/>
            <person name="Martin F."/>
        </authorList>
    </citation>
    <scope>NUCLEOTIDE SEQUENCE [LARGE SCALE GENOMIC DNA]</scope>
    <source>
        <strain evidence="3">LaAM-08-1</strain>
    </source>
</reference>
<proteinExistence type="predicted"/>